<organism evidence="1 2">
    <name type="scientific">Mycena rosella</name>
    <name type="common">Pink bonnet</name>
    <name type="synonym">Agaricus rosellus</name>
    <dbReference type="NCBI Taxonomy" id="1033263"/>
    <lineage>
        <taxon>Eukaryota</taxon>
        <taxon>Fungi</taxon>
        <taxon>Dikarya</taxon>
        <taxon>Basidiomycota</taxon>
        <taxon>Agaricomycotina</taxon>
        <taxon>Agaricomycetes</taxon>
        <taxon>Agaricomycetidae</taxon>
        <taxon>Agaricales</taxon>
        <taxon>Marasmiineae</taxon>
        <taxon>Mycenaceae</taxon>
        <taxon>Mycena</taxon>
    </lineage>
</organism>
<gene>
    <name evidence="1" type="ORF">B0H17DRAFT_1299795</name>
</gene>
<proteinExistence type="predicted"/>
<reference evidence="1" key="1">
    <citation type="submission" date="2023-03" db="EMBL/GenBank/DDBJ databases">
        <title>Massive genome expansion in bonnet fungi (Mycena s.s.) driven by repeated elements and novel gene families across ecological guilds.</title>
        <authorList>
            <consortium name="Lawrence Berkeley National Laboratory"/>
            <person name="Harder C.B."/>
            <person name="Miyauchi S."/>
            <person name="Viragh M."/>
            <person name="Kuo A."/>
            <person name="Thoen E."/>
            <person name="Andreopoulos B."/>
            <person name="Lu D."/>
            <person name="Skrede I."/>
            <person name="Drula E."/>
            <person name="Henrissat B."/>
            <person name="Morin E."/>
            <person name="Kohler A."/>
            <person name="Barry K."/>
            <person name="LaButti K."/>
            <person name="Morin E."/>
            <person name="Salamov A."/>
            <person name="Lipzen A."/>
            <person name="Mereny Z."/>
            <person name="Hegedus B."/>
            <person name="Baldrian P."/>
            <person name="Stursova M."/>
            <person name="Weitz H."/>
            <person name="Taylor A."/>
            <person name="Grigoriev I.V."/>
            <person name="Nagy L.G."/>
            <person name="Martin F."/>
            <person name="Kauserud H."/>
        </authorList>
    </citation>
    <scope>NUCLEOTIDE SEQUENCE</scope>
    <source>
        <strain evidence="1">CBHHK067</strain>
    </source>
</reference>
<protein>
    <submittedName>
        <fullName evidence="1">Uncharacterized protein</fullName>
    </submittedName>
</protein>
<sequence length="244" mass="27597">MTQIARLFKVKTHVRERSGGQKQMTKSAISHEPASSAASYLHHHGGCRTCGYIRDGRGQENYQDGPVSFPFVLPPMVFFCPYVWNFVKEFIAGTKYSLSQRRMQYHWKDVTDGVVVNGVLGITNSAKKGERPNFSIFGEVKCQTGNLIYLKRPAFDPAVELERDIALSYDRQLLNLAGALQTQDRPYNFTCGQLILTTDIEFNVPIGCIFLRWVVLKIFDECQDGYDEIYELSVAGEVATVTVY</sequence>
<evidence type="ECO:0000313" key="1">
    <source>
        <dbReference type="EMBL" id="KAJ7615700.1"/>
    </source>
</evidence>
<name>A0AAD7BB04_MYCRO</name>
<dbReference type="Proteomes" id="UP001221757">
    <property type="component" value="Unassembled WGS sequence"/>
</dbReference>
<comment type="caution">
    <text evidence="1">The sequence shown here is derived from an EMBL/GenBank/DDBJ whole genome shotgun (WGS) entry which is preliminary data.</text>
</comment>
<dbReference type="AlphaFoldDB" id="A0AAD7BB04"/>
<evidence type="ECO:0000313" key="2">
    <source>
        <dbReference type="Proteomes" id="UP001221757"/>
    </source>
</evidence>
<accession>A0AAD7BB04</accession>
<dbReference type="EMBL" id="JARKIE010000830">
    <property type="protein sequence ID" value="KAJ7615700.1"/>
    <property type="molecule type" value="Genomic_DNA"/>
</dbReference>
<keyword evidence="2" id="KW-1185">Reference proteome</keyword>